<accession>A0A839HFM3</accession>
<dbReference type="Pfam" id="PF17963">
    <property type="entry name" value="Big_9"/>
    <property type="match status" value="1"/>
</dbReference>
<feature type="domain" description="DUF4214" evidence="1">
    <location>
        <begin position="45"/>
        <end position="107"/>
    </location>
</feature>
<dbReference type="RefSeq" id="WP_182585038.1">
    <property type="nucleotide sequence ID" value="NZ_JABVCQ010000074.1"/>
</dbReference>
<evidence type="ECO:0000313" key="3">
    <source>
        <dbReference type="Proteomes" id="UP000548632"/>
    </source>
</evidence>
<proteinExistence type="predicted"/>
<dbReference type="Proteomes" id="UP000548632">
    <property type="component" value="Unassembled WGS sequence"/>
</dbReference>
<sequence>MNRDTAWKVTEIYIATMGYAPDNEGLQYWINQININPQWTVETVAQSFFDQPLVQQKYPDTSDFGLLINALYTNIFNRQADEDGYSYWISELTSSSLTPNQMIVAMINGGWDNNDPQAASDMSRFGNQVEVALEFAEYQSNNGIVYSELSDADQIYIRQAGRAILANITESETTVEEAINSIPALLAPLEAMNSAPVANDDSATVTEGESIVIDVLENDSDPDGDALAITSITHGDHGTVTITDDGLEVCYTKEEDYSGSDQFEYTISDGKGGEATATVSVTVSENEATDDYS</sequence>
<gene>
    <name evidence="2" type="ORF">HUK38_14550</name>
</gene>
<evidence type="ECO:0000313" key="2">
    <source>
        <dbReference type="EMBL" id="MBB1127421.1"/>
    </source>
</evidence>
<protein>
    <submittedName>
        <fullName evidence="2">Cadherin-like domain-containing protein</fullName>
    </submittedName>
</protein>
<comment type="caution">
    <text evidence="2">The sequence shown here is derived from an EMBL/GenBank/DDBJ whole genome shotgun (WGS) entry which is preliminary data.</text>
</comment>
<dbReference type="InterPro" id="IPR025282">
    <property type="entry name" value="DUF4214"/>
</dbReference>
<dbReference type="PANTHER" id="PTHR34720">
    <property type="entry name" value="MICROCYSTIN DEPENDENT PROTEIN"/>
    <property type="match status" value="1"/>
</dbReference>
<evidence type="ECO:0000259" key="1">
    <source>
        <dbReference type="Pfam" id="PF13946"/>
    </source>
</evidence>
<keyword evidence="3" id="KW-1185">Reference proteome</keyword>
<dbReference type="EMBL" id="JABVCQ010000074">
    <property type="protein sequence ID" value="MBB1127421.1"/>
    <property type="molecule type" value="Genomic_DNA"/>
</dbReference>
<dbReference type="Gene3D" id="2.60.40.2810">
    <property type="match status" value="1"/>
</dbReference>
<name>A0A839HFM3_9GAMM</name>
<dbReference type="PANTHER" id="PTHR34720:SF9">
    <property type="entry name" value="BLR4714 PROTEIN"/>
    <property type="match status" value="1"/>
</dbReference>
<dbReference type="AlphaFoldDB" id="A0A839HFM3"/>
<feature type="non-terminal residue" evidence="2">
    <location>
        <position position="293"/>
    </location>
</feature>
<organism evidence="2 3">
    <name type="scientific">Thiospirillum jenense</name>
    <dbReference type="NCBI Taxonomy" id="1653858"/>
    <lineage>
        <taxon>Bacteria</taxon>
        <taxon>Pseudomonadati</taxon>
        <taxon>Pseudomonadota</taxon>
        <taxon>Gammaproteobacteria</taxon>
        <taxon>Chromatiales</taxon>
        <taxon>Chromatiaceae</taxon>
        <taxon>Thiospirillum</taxon>
    </lineage>
</organism>
<dbReference type="Pfam" id="PF13946">
    <property type="entry name" value="DUF4214"/>
    <property type="match status" value="1"/>
</dbReference>
<reference evidence="2 3" key="1">
    <citation type="journal article" date="2020" name="Arch. Microbiol.">
        <title>The genome sequence of the giant phototrophic gammaproteobacterium Thiospirillum jenense gives insight into its physiological properties and phylogenetic relationships.</title>
        <authorList>
            <person name="Imhoff J.F."/>
            <person name="Meyer T.E."/>
            <person name="Kyndt J.A."/>
        </authorList>
    </citation>
    <scope>NUCLEOTIDE SEQUENCE [LARGE SCALE GENOMIC DNA]</scope>
    <source>
        <strain evidence="2 3">DSM 216</strain>
    </source>
</reference>